<dbReference type="AlphaFoldDB" id="A0A843WU21"/>
<reference evidence="3" key="1">
    <citation type="submission" date="2017-07" db="EMBL/GenBank/DDBJ databases">
        <title>Taro Niue Genome Assembly and Annotation.</title>
        <authorList>
            <person name="Atibalentja N."/>
            <person name="Keating K."/>
            <person name="Fields C.J."/>
        </authorList>
    </citation>
    <scope>NUCLEOTIDE SEQUENCE</scope>
    <source>
        <strain evidence="3">Niue_2</strain>
        <tissue evidence="3">Leaf</tissue>
    </source>
</reference>
<gene>
    <name evidence="3" type="ORF">Taro_044434</name>
</gene>
<evidence type="ECO:0000256" key="2">
    <source>
        <dbReference type="SAM" id="Phobius"/>
    </source>
</evidence>
<accession>A0A843WU21</accession>
<keyword evidence="2" id="KW-0472">Membrane</keyword>
<comment type="caution">
    <text evidence="3">The sequence shown here is derived from an EMBL/GenBank/DDBJ whole genome shotgun (WGS) entry which is preliminary data.</text>
</comment>
<feature type="region of interest" description="Disordered" evidence="1">
    <location>
        <begin position="814"/>
        <end position="834"/>
    </location>
</feature>
<evidence type="ECO:0000313" key="3">
    <source>
        <dbReference type="EMBL" id="MQM11527.1"/>
    </source>
</evidence>
<keyword evidence="2" id="KW-0812">Transmembrane</keyword>
<proteinExistence type="predicted"/>
<evidence type="ECO:0000256" key="1">
    <source>
        <dbReference type="SAM" id="MobiDB-lite"/>
    </source>
</evidence>
<feature type="transmembrane region" description="Helical" evidence="2">
    <location>
        <begin position="1015"/>
        <end position="1034"/>
    </location>
</feature>
<dbReference type="Proteomes" id="UP000652761">
    <property type="component" value="Unassembled WGS sequence"/>
</dbReference>
<feature type="region of interest" description="Disordered" evidence="1">
    <location>
        <begin position="1054"/>
        <end position="1079"/>
    </location>
</feature>
<organism evidence="3 4">
    <name type="scientific">Colocasia esculenta</name>
    <name type="common">Wild taro</name>
    <name type="synonym">Arum esculentum</name>
    <dbReference type="NCBI Taxonomy" id="4460"/>
    <lineage>
        <taxon>Eukaryota</taxon>
        <taxon>Viridiplantae</taxon>
        <taxon>Streptophyta</taxon>
        <taxon>Embryophyta</taxon>
        <taxon>Tracheophyta</taxon>
        <taxon>Spermatophyta</taxon>
        <taxon>Magnoliopsida</taxon>
        <taxon>Liliopsida</taxon>
        <taxon>Araceae</taxon>
        <taxon>Aroideae</taxon>
        <taxon>Colocasieae</taxon>
        <taxon>Colocasia</taxon>
    </lineage>
</organism>
<sequence length="1079" mass="119185">MQFRGQPIRFQVSKAVWRMLLKKHTELKYSKRSLDSDYMWHHSSCSESDDAEDAYREFELHSPASITSYDDADISCLTGENLPENGSVAEENVYPSQNFFTLTWEQDENVFKDVESVESYLDTSVKFLPSHAISDSKLQVTTMCCSKSLPYCRTCQPHMDAGISISFTEDMSWLQTKNVSCTEIHKFDVGHSSNGILSSRDLACESGSCVTLYAKEEKYETSTSLQNDSIARCLPEPYRNLDSVKEEFSVVTVVPPTSKKPLTCITEDHDSIDSTCMFLLEKVIKESSRDVLDCNVELSERNSAVLLDSQCENRHAEVHLMDTKGNVVWDNHNVSCLNAGSHVNENLLFGSPESLAGDLDPIIKNIRNHSSISNETVANDHSGLYVGDLDVNPRCIESKTTSEVCNSDVSLTASQNFVNTVTAICEHIPDTDDCLEIVDFQSPEQSSQMDLIDVLSPKGLPLSFDDGRSSICASNEASPVGNGVDSMAGRLYNLNVGKRGLYNNSAICQESQSSAAIGDPHTSCFQIQAPSDNNFLGLPHIDSICEELGLSQISGKCWESNSKYPPKNRQHSQLIDVIDGTSDSSADHGKESVSCNGIALPATEESTEFNAQLHDDPLSSDPFSRKNNAFAEKDFMSWKLVDEDGKSLSSAFEDIKQIPMTNFCKNEVERQSRAKFLSKDSAIDAKVHHIVVVEGKGCSQPVENQVMNNLWMEGLGTQTAGDEQTLTEGEGKSLVISAGKTCPCCGISDESIEDTQGSIVEPCAGNNMNSCTNDKVQQVIHCKFISEAPREECVTYYGTVLGSVYAEESTVSTLHPLDMNPRESKGSEELSQEDVQKMDVDSSLTASHPVVDLSERQISVSTSDDHLDQADVCALKTGGSEIDLASSRRCLLVGGIHPKMHYDVCSFDSLTTANSDHVFSTDYQEPGCSYVQREESPCLTACVLDRKNRTEKNMKVFNLHQPFMDDDANNVCDSDFASAEILKNVEDDAQRTLVGPDESKREEAAGLEARSGKKILLKSFAGGMTVLGALFLLLQFSRRRETRNVVMNIAKLQREKASQERHPDMDRNNRSYPAENFKF</sequence>
<protein>
    <submittedName>
        <fullName evidence="3">Uncharacterized protein</fullName>
    </submittedName>
</protein>
<feature type="compositionally biased region" description="Basic and acidic residues" evidence="1">
    <location>
        <begin position="820"/>
        <end position="834"/>
    </location>
</feature>
<keyword evidence="2" id="KW-1133">Transmembrane helix</keyword>
<dbReference type="EMBL" id="NMUH01005008">
    <property type="protein sequence ID" value="MQM11527.1"/>
    <property type="molecule type" value="Genomic_DNA"/>
</dbReference>
<keyword evidence="4" id="KW-1185">Reference proteome</keyword>
<evidence type="ECO:0000313" key="4">
    <source>
        <dbReference type="Proteomes" id="UP000652761"/>
    </source>
</evidence>
<name>A0A843WU21_COLES</name>
<feature type="compositionally biased region" description="Basic and acidic residues" evidence="1">
    <location>
        <begin position="1054"/>
        <end position="1069"/>
    </location>
</feature>